<feature type="domain" description="Methyl-accepting transducer" evidence="5">
    <location>
        <begin position="431"/>
        <end position="667"/>
    </location>
</feature>
<dbReference type="Gene3D" id="1.10.287.950">
    <property type="entry name" value="Methyl-accepting chemotaxis protein"/>
    <property type="match status" value="1"/>
</dbReference>
<evidence type="ECO:0000256" key="2">
    <source>
        <dbReference type="ARBA" id="ARBA00029447"/>
    </source>
</evidence>
<dbReference type="PANTHER" id="PTHR32089">
    <property type="entry name" value="METHYL-ACCEPTING CHEMOTAXIS PROTEIN MCPB"/>
    <property type="match status" value="1"/>
</dbReference>
<evidence type="ECO:0000256" key="4">
    <source>
        <dbReference type="SAM" id="Phobius"/>
    </source>
</evidence>
<dbReference type="Proteomes" id="UP000199347">
    <property type="component" value="Unassembled WGS sequence"/>
</dbReference>
<evidence type="ECO:0000256" key="3">
    <source>
        <dbReference type="PROSITE-ProRule" id="PRU00284"/>
    </source>
</evidence>
<dbReference type="SUPFAM" id="SSF58104">
    <property type="entry name" value="Methyl-accepting chemotaxis protein (MCP) signaling domain"/>
    <property type="match status" value="1"/>
</dbReference>
<accession>A0A1G5NQD4</accession>
<name>A0A1G5NQD4_AFIMA</name>
<protein>
    <submittedName>
        <fullName evidence="7">Methyl-accepting chemotaxis protein</fullName>
    </submittedName>
</protein>
<organism evidence="7 8">
    <name type="scientific">Afifella marina DSM 2698</name>
    <dbReference type="NCBI Taxonomy" id="1120955"/>
    <lineage>
        <taxon>Bacteria</taxon>
        <taxon>Pseudomonadati</taxon>
        <taxon>Pseudomonadota</taxon>
        <taxon>Alphaproteobacteria</taxon>
        <taxon>Hyphomicrobiales</taxon>
        <taxon>Afifellaceae</taxon>
        <taxon>Afifella</taxon>
    </lineage>
</organism>
<gene>
    <name evidence="7" type="ORF">SAMN03080610_02375</name>
</gene>
<comment type="similarity">
    <text evidence="2">Belongs to the methyl-accepting chemotaxis (MCP) protein family.</text>
</comment>
<dbReference type="Pfam" id="PF00672">
    <property type="entry name" value="HAMP"/>
    <property type="match status" value="1"/>
</dbReference>
<dbReference type="InterPro" id="IPR003660">
    <property type="entry name" value="HAMP_dom"/>
</dbReference>
<feature type="transmembrane region" description="Helical" evidence="4">
    <location>
        <begin position="316"/>
        <end position="336"/>
    </location>
</feature>
<dbReference type="EMBL" id="FMVW01000005">
    <property type="protein sequence ID" value="SCZ39001.1"/>
    <property type="molecule type" value="Genomic_DNA"/>
</dbReference>
<reference evidence="7 8" key="1">
    <citation type="submission" date="2016-10" db="EMBL/GenBank/DDBJ databases">
        <authorList>
            <person name="de Groot N.N."/>
        </authorList>
    </citation>
    <scope>NUCLEOTIDE SEQUENCE [LARGE SCALE GENOMIC DNA]</scope>
    <source>
        <strain evidence="7 8">DSM 2698</strain>
    </source>
</reference>
<sequence length="687" mass="72672">MSKFRSIGLRLALASVGLIAFLLIIGIATISTFVTNSVNELATQRLEETGQAQAQNVRSRLGGMMQTAKTLDSSVEALMETGYRERAGATRLLEQMMERDAALAGAWLVFEPNLFDGRDAELAGQAGVKTQTATGRFAPYYYNYGSGLQATSAGNTDLPWYQEPFQSGRAFMTDPTIYTIDGKDIMLASAAFPLEVDGKTVGVAGVDIELSGLSKEFGAIHPYDVGHVRLVSHGGLWTATDEAENLGKSVRETAPELATGIDKALSEGTRQLVRDEAGILHIIVPTPIQDFGRNWAVIVSVPEAVILRPAHQLSQWLVIGGLALVVLLGAVLALLTHRMIRRPLARSVGTIRALQGGHLDTPIVDTDRNDEIGDINSALSDFKVSMIKAEELAAEQTRERELREKRASRIEALNARFDEAVSEILETVGASATTLKLTAQNMSAIAEETSSQATTVAAASEQASTNVQTVSAAAEELSSSVQEIARQVQQSTDMAKTVSDSAEQSRGVVQGLAASVKKIDEVVHLIADIANQTNLLALNATIEAARAGESGKGFAVVAAEVKSLATQTAKATEDISRQIGDVQTGTGSAVEAIENIVAAIQEVSEVTVAIAGSVEEQNVATQEIARNVHEAASGTQEVSSTIVGVTQAAGETGSASGQVLSAAEELNQHAGSLRAMVREFLEDVRAA</sequence>
<dbReference type="Gene3D" id="3.30.450.20">
    <property type="entry name" value="PAS domain"/>
    <property type="match status" value="2"/>
</dbReference>
<dbReference type="AlphaFoldDB" id="A0A1G5NQD4"/>
<dbReference type="SMART" id="SM00283">
    <property type="entry name" value="MA"/>
    <property type="match status" value="1"/>
</dbReference>
<keyword evidence="1 3" id="KW-0807">Transducer</keyword>
<keyword evidence="4" id="KW-0812">Transmembrane</keyword>
<evidence type="ECO:0000313" key="8">
    <source>
        <dbReference type="Proteomes" id="UP000199347"/>
    </source>
</evidence>
<dbReference type="OrthoDB" id="3378718at2"/>
<proteinExistence type="inferred from homology"/>
<evidence type="ECO:0000259" key="6">
    <source>
        <dbReference type="PROSITE" id="PS50885"/>
    </source>
</evidence>
<dbReference type="InterPro" id="IPR004089">
    <property type="entry name" value="MCPsignal_dom"/>
</dbReference>
<evidence type="ECO:0000313" key="7">
    <source>
        <dbReference type="EMBL" id="SCZ39001.1"/>
    </source>
</evidence>
<feature type="domain" description="HAMP" evidence="6">
    <location>
        <begin position="338"/>
        <end position="391"/>
    </location>
</feature>
<dbReference type="SMART" id="SM00304">
    <property type="entry name" value="HAMP"/>
    <property type="match status" value="1"/>
</dbReference>
<keyword evidence="8" id="KW-1185">Reference proteome</keyword>
<feature type="transmembrane region" description="Helical" evidence="4">
    <location>
        <begin position="12"/>
        <end position="34"/>
    </location>
</feature>
<dbReference type="GO" id="GO:0016020">
    <property type="term" value="C:membrane"/>
    <property type="evidence" value="ECO:0007669"/>
    <property type="project" value="InterPro"/>
</dbReference>
<dbReference type="Gene3D" id="6.10.340.10">
    <property type="match status" value="1"/>
</dbReference>
<evidence type="ECO:0000259" key="5">
    <source>
        <dbReference type="PROSITE" id="PS50111"/>
    </source>
</evidence>
<dbReference type="PROSITE" id="PS50885">
    <property type="entry name" value="HAMP"/>
    <property type="match status" value="1"/>
</dbReference>
<dbReference type="STRING" id="1120955.SAMN03080610_02375"/>
<dbReference type="Pfam" id="PF22673">
    <property type="entry name" value="MCP-like_PDC_1"/>
    <property type="match status" value="1"/>
</dbReference>
<dbReference type="Pfam" id="PF00015">
    <property type="entry name" value="MCPsignal"/>
    <property type="match status" value="1"/>
</dbReference>
<dbReference type="CDD" id="cd12913">
    <property type="entry name" value="PDC1_MCP_like"/>
    <property type="match status" value="1"/>
</dbReference>
<evidence type="ECO:0000256" key="1">
    <source>
        <dbReference type="ARBA" id="ARBA00023224"/>
    </source>
</evidence>
<keyword evidence="4" id="KW-1133">Transmembrane helix</keyword>
<dbReference type="PANTHER" id="PTHR32089:SF112">
    <property type="entry name" value="LYSOZYME-LIKE PROTEIN-RELATED"/>
    <property type="match status" value="1"/>
</dbReference>
<keyword evidence="4" id="KW-0472">Membrane</keyword>
<dbReference type="GO" id="GO:0007165">
    <property type="term" value="P:signal transduction"/>
    <property type="evidence" value="ECO:0007669"/>
    <property type="project" value="UniProtKB-KW"/>
</dbReference>
<dbReference type="PROSITE" id="PS50111">
    <property type="entry name" value="CHEMOTAXIS_TRANSDUC_2"/>
    <property type="match status" value="1"/>
</dbReference>
<dbReference type="RefSeq" id="WP_092813085.1">
    <property type="nucleotide sequence ID" value="NZ_FMVW01000005.1"/>
</dbReference>